<dbReference type="KEGG" id="dol:Dole_2142"/>
<feature type="domain" description="Calcineurin-like phosphoesterase" evidence="1">
    <location>
        <begin position="3"/>
        <end position="178"/>
    </location>
</feature>
<name>A8ZUB4_DESOH</name>
<dbReference type="GO" id="GO:0016787">
    <property type="term" value="F:hydrolase activity"/>
    <property type="evidence" value="ECO:0007669"/>
    <property type="project" value="InterPro"/>
</dbReference>
<dbReference type="SUPFAM" id="SSF56300">
    <property type="entry name" value="Metallo-dependent phosphatases"/>
    <property type="match status" value="1"/>
</dbReference>
<gene>
    <name evidence="2" type="ordered locus">Dole_2142</name>
</gene>
<organism evidence="2 3">
    <name type="scientific">Desulfosudis oleivorans (strain DSM 6200 / JCM 39069 / Hxd3)</name>
    <name type="common">Desulfococcus oleovorans</name>
    <dbReference type="NCBI Taxonomy" id="96561"/>
    <lineage>
        <taxon>Bacteria</taxon>
        <taxon>Pseudomonadati</taxon>
        <taxon>Thermodesulfobacteriota</taxon>
        <taxon>Desulfobacteria</taxon>
        <taxon>Desulfobacterales</taxon>
        <taxon>Desulfosudaceae</taxon>
        <taxon>Desulfosudis</taxon>
    </lineage>
</organism>
<dbReference type="Proteomes" id="UP000008561">
    <property type="component" value="Chromosome"/>
</dbReference>
<dbReference type="PANTHER" id="PTHR37523">
    <property type="entry name" value="METALLOPHOSPHOESTERASE"/>
    <property type="match status" value="1"/>
</dbReference>
<dbReference type="PANTHER" id="PTHR37523:SF1">
    <property type="entry name" value="CALCINEURIN-LIKE PHOSPHOESTERASE DOMAIN-CONTAINING PROTEIN"/>
    <property type="match status" value="1"/>
</dbReference>
<dbReference type="OrthoDB" id="332939at2"/>
<reference evidence="2 3" key="1">
    <citation type="submission" date="2007-10" db="EMBL/GenBank/DDBJ databases">
        <title>Complete sequence of Desulfococcus oleovorans Hxd3.</title>
        <authorList>
            <consortium name="US DOE Joint Genome Institute"/>
            <person name="Copeland A."/>
            <person name="Lucas S."/>
            <person name="Lapidus A."/>
            <person name="Barry K."/>
            <person name="Glavina del Rio T."/>
            <person name="Dalin E."/>
            <person name="Tice H."/>
            <person name="Pitluck S."/>
            <person name="Kiss H."/>
            <person name="Brettin T."/>
            <person name="Bruce D."/>
            <person name="Detter J.C."/>
            <person name="Han C."/>
            <person name="Schmutz J."/>
            <person name="Larimer F."/>
            <person name="Land M."/>
            <person name="Hauser L."/>
            <person name="Kyrpides N."/>
            <person name="Kim E."/>
            <person name="Wawrik B."/>
            <person name="Richardson P."/>
        </authorList>
    </citation>
    <scope>NUCLEOTIDE SEQUENCE [LARGE SCALE GENOMIC DNA]</scope>
    <source>
        <strain evidence="3">DSM 6200 / JCM 39069 / Hxd3</strain>
    </source>
</reference>
<accession>A8ZUB4</accession>
<evidence type="ECO:0000259" key="1">
    <source>
        <dbReference type="Pfam" id="PF00149"/>
    </source>
</evidence>
<dbReference type="HOGENOM" id="CLU_041441_5_0_7"/>
<dbReference type="eggNOG" id="COG2129">
    <property type="taxonomic scope" value="Bacteria"/>
</dbReference>
<proteinExistence type="predicted"/>
<evidence type="ECO:0000313" key="3">
    <source>
        <dbReference type="Proteomes" id="UP000008561"/>
    </source>
</evidence>
<dbReference type="Pfam" id="PF00149">
    <property type="entry name" value="Metallophos"/>
    <property type="match status" value="1"/>
</dbReference>
<dbReference type="AlphaFoldDB" id="A8ZUB4"/>
<dbReference type="InterPro" id="IPR029052">
    <property type="entry name" value="Metallo-depent_PP-like"/>
</dbReference>
<dbReference type="RefSeq" id="WP_012175558.1">
    <property type="nucleotide sequence ID" value="NC_009943.1"/>
</dbReference>
<protein>
    <submittedName>
        <fullName evidence="2">Metallophosphoesterase</fullName>
    </submittedName>
</protein>
<keyword evidence="3" id="KW-1185">Reference proteome</keyword>
<dbReference type="InterPro" id="IPR004843">
    <property type="entry name" value="Calcineurin-like_PHP"/>
</dbReference>
<evidence type="ECO:0000313" key="2">
    <source>
        <dbReference type="EMBL" id="ABW67946.1"/>
    </source>
</evidence>
<dbReference type="EMBL" id="CP000859">
    <property type="protein sequence ID" value="ABW67946.1"/>
    <property type="molecule type" value="Genomic_DNA"/>
</dbReference>
<dbReference type="STRING" id="96561.Dole_2142"/>
<sequence length="218" mass="22943">MIILGCADIHGRTVAVDPMAEVLQSADVVVLVGDVTNFGRQAEAMAVVDAFEHHGARVLAVPGNCDFPEVGQVFSSRGINIHGDCRVVNGVGFVGLGGSLVTPFGTPGEYSEAELEGVLNQAAARLPEGLPFVLVSHQPPIHTLCDRLSNGTHVGSHAVRRFIETRRPLACFTGHIHEACGMDTIGDTSIVNPGLFANGRYAHGTVSGQGVELTIRMV</sequence>
<dbReference type="Gene3D" id="3.60.21.10">
    <property type="match status" value="1"/>
</dbReference>